<comment type="caution">
    <text evidence="14">The sequence shown here is derived from an EMBL/GenBank/DDBJ whole genome shotgun (WGS) entry which is preliminary data.</text>
</comment>
<evidence type="ECO:0000256" key="11">
    <source>
        <dbReference type="ARBA" id="ARBA00049057"/>
    </source>
</evidence>
<evidence type="ECO:0000256" key="4">
    <source>
        <dbReference type="ARBA" id="ARBA00020367"/>
    </source>
</evidence>
<dbReference type="Pfam" id="PF00586">
    <property type="entry name" value="AIRS"/>
    <property type="match status" value="1"/>
</dbReference>
<keyword evidence="7" id="KW-0067">ATP-binding</keyword>
<evidence type="ECO:0000256" key="2">
    <source>
        <dbReference type="ARBA" id="ARBA00010280"/>
    </source>
</evidence>
<evidence type="ECO:0000256" key="10">
    <source>
        <dbReference type="ARBA" id="ARBA00033093"/>
    </source>
</evidence>
<dbReference type="InterPro" id="IPR036676">
    <property type="entry name" value="PurM-like_C_sf"/>
</dbReference>
<comment type="pathway">
    <text evidence="1">Purine metabolism; IMP biosynthesis via de novo pathway; 5-amino-1-(5-phospho-D-ribosyl)imidazole from N(2)-formyl-N(1)-(5-phospho-D-ribosyl)glycinamide: step 2/2.</text>
</comment>
<sequence length="393" mass="42551">MANTDDNRYRSRGVSSDKTEVHRIVDSMDLGALPGAFCKVTEDYLSGDPDACNVIHADGSGTKSIIAYLYYKETGDPSVFKGISQDSIVMNLDDLLCIGTTGRILISNTINRNALNVPGEVVAALIEGSEEFLALLRDQGVQIYSGGGETADVGDLTGTVVVDSSAVAIMKKADAIANPIVPDMSIVGLSSTGQCAYENTENSGIGSNGLTSARHDMLHGDYGRDYPETYDCNVNPSLVYCGPWHLGDSLPNSTLTVGQALLSPTRSYAPFIHLLLDNMRSEVAGIIHCSGGAQTKCLKFGSDIHFVKDNLFPLPPLFDAIQQASETSWEEMYRVFNMGHRMEVYIPHHLVGEVIEMAQEFGIAAQRVGYTEAAENGSQLTLTDPDDREFIYR</sequence>
<dbReference type="Gene3D" id="3.30.1330.10">
    <property type="entry name" value="PurM-like, N-terminal domain"/>
    <property type="match status" value="1"/>
</dbReference>
<dbReference type="EC" id="6.3.3.1" evidence="3"/>
<dbReference type="Proteomes" id="UP000219327">
    <property type="component" value="Unassembled WGS sequence"/>
</dbReference>
<evidence type="ECO:0000313" key="15">
    <source>
        <dbReference type="Proteomes" id="UP000219327"/>
    </source>
</evidence>
<organism evidence="14 15">
    <name type="scientific">OM182 bacterium MED-G24</name>
    <dbReference type="NCBI Taxonomy" id="1986255"/>
    <lineage>
        <taxon>Bacteria</taxon>
        <taxon>Pseudomonadati</taxon>
        <taxon>Pseudomonadota</taxon>
        <taxon>Gammaproteobacteria</taxon>
        <taxon>OMG group</taxon>
        <taxon>OM182 clade</taxon>
    </lineage>
</organism>
<evidence type="ECO:0000256" key="7">
    <source>
        <dbReference type="ARBA" id="ARBA00022840"/>
    </source>
</evidence>
<evidence type="ECO:0000259" key="13">
    <source>
        <dbReference type="Pfam" id="PF02769"/>
    </source>
</evidence>
<evidence type="ECO:0000259" key="12">
    <source>
        <dbReference type="Pfam" id="PF00586"/>
    </source>
</evidence>
<dbReference type="InterPro" id="IPR036921">
    <property type="entry name" value="PurM-like_N_sf"/>
</dbReference>
<dbReference type="Pfam" id="PF02769">
    <property type="entry name" value="AIRS_C"/>
    <property type="match status" value="1"/>
</dbReference>
<dbReference type="GO" id="GO:0005524">
    <property type="term" value="F:ATP binding"/>
    <property type="evidence" value="ECO:0007669"/>
    <property type="project" value="UniProtKB-KW"/>
</dbReference>
<name>A0A2A5WRN9_9GAMM</name>
<accession>A0A2A5WRN9</accession>
<evidence type="ECO:0000256" key="5">
    <source>
        <dbReference type="ARBA" id="ARBA00022598"/>
    </source>
</evidence>
<dbReference type="GO" id="GO:0046084">
    <property type="term" value="P:adenine biosynthetic process"/>
    <property type="evidence" value="ECO:0007669"/>
    <property type="project" value="TreeGrafter"/>
</dbReference>
<dbReference type="InterPro" id="IPR010918">
    <property type="entry name" value="PurM-like_C_dom"/>
</dbReference>
<evidence type="ECO:0000256" key="3">
    <source>
        <dbReference type="ARBA" id="ARBA00013047"/>
    </source>
</evidence>
<dbReference type="InterPro" id="IPR004733">
    <property type="entry name" value="PurM_cligase"/>
</dbReference>
<evidence type="ECO:0000313" key="14">
    <source>
        <dbReference type="EMBL" id="PDH38943.1"/>
    </source>
</evidence>
<evidence type="ECO:0000256" key="6">
    <source>
        <dbReference type="ARBA" id="ARBA00022741"/>
    </source>
</evidence>
<evidence type="ECO:0000256" key="8">
    <source>
        <dbReference type="ARBA" id="ARBA00031908"/>
    </source>
</evidence>
<proteinExistence type="inferred from homology"/>
<gene>
    <name evidence="14" type="ORF">CNE99_06520</name>
</gene>
<feature type="domain" description="PurM-like N-terminal" evidence="12">
    <location>
        <begin position="50"/>
        <end position="168"/>
    </location>
</feature>
<dbReference type="InterPro" id="IPR016188">
    <property type="entry name" value="PurM-like_N"/>
</dbReference>
<dbReference type="GO" id="GO:0004637">
    <property type="term" value="F:phosphoribosylamine-glycine ligase activity"/>
    <property type="evidence" value="ECO:0007669"/>
    <property type="project" value="TreeGrafter"/>
</dbReference>
<evidence type="ECO:0000256" key="9">
    <source>
        <dbReference type="ARBA" id="ARBA00032931"/>
    </source>
</evidence>
<dbReference type="GO" id="GO:0004641">
    <property type="term" value="F:phosphoribosylformylglycinamidine cyclo-ligase activity"/>
    <property type="evidence" value="ECO:0007669"/>
    <property type="project" value="UniProtKB-EC"/>
</dbReference>
<dbReference type="GO" id="GO:0005829">
    <property type="term" value="C:cytosol"/>
    <property type="evidence" value="ECO:0007669"/>
    <property type="project" value="TreeGrafter"/>
</dbReference>
<dbReference type="SUPFAM" id="SSF56042">
    <property type="entry name" value="PurM C-terminal domain-like"/>
    <property type="match status" value="1"/>
</dbReference>
<comment type="catalytic activity">
    <reaction evidence="11">
        <text>2-formamido-N(1)-(5-O-phospho-beta-D-ribosyl)acetamidine + ATP = 5-amino-1-(5-phospho-beta-D-ribosyl)imidazole + ADP + phosphate + H(+)</text>
        <dbReference type="Rhea" id="RHEA:23032"/>
        <dbReference type="ChEBI" id="CHEBI:15378"/>
        <dbReference type="ChEBI" id="CHEBI:30616"/>
        <dbReference type="ChEBI" id="CHEBI:43474"/>
        <dbReference type="ChEBI" id="CHEBI:137981"/>
        <dbReference type="ChEBI" id="CHEBI:147287"/>
        <dbReference type="ChEBI" id="CHEBI:456216"/>
        <dbReference type="EC" id="6.3.3.1"/>
    </reaction>
</comment>
<dbReference type="AlphaFoldDB" id="A0A2A5WRN9"/>
<reference evidence="14 15" key="1">
    <citation type="submission" date="2017-08" db="EMBL/GenBank/DDBJ databases">
        <title>Fine stratification of microbial communities through a metagenomic profile of the photic zone.</title>
        <authorList>
            <person name="Haro-Moreno J.M."/>
            <person name="Lopez-Perez M."/>
            <person name="De La Torre J."/>
            <person name="Picazo A."/>
            <person name="Camacho A."/>
            <person name="Rodriguez-Valera F."/>
        </authorList>
    </citation>
    <scope>NUCLEOTIDE SEQUENCE [LARGE SCALE GENOMIC DNA]</scope>
    <source>
        <strain evidence="14">MED-G24</strain>
    </source>
</reference>
<feature type="domain" description="PurM-like C-terminal" evidence="13">
    <location>
        <begin position="254"/>
        <end position="376"/>
    </location>
</feature>
<keyword evidence="5 14" id="KW-0436">Ligase</keyword>
<dbReference type="Gene3D" id="3.90.650.10">
    <property type="entry name" value="PurM-like C-terminal domain"/>
    <property type="match status" value="1"/>
</dbReference>
<dbReference type="EMBL" id="NTKD01000032">
    <property type="protein sequence ID" value="PDH38943.1"/>
    <property type="molecule type" value="Genomic_DNA"/>
</dbReference>
<dbReference type="PANTHER" id="PTHR10520:SF12">
    <property type="entry name" value="TRIFUNCTIONAL PURINE BIOSYNTHETIC PROTEIN ADENOSINE-3"/>
    <property type="match status" value="1"/>
</dbReference>
<keyword evidence="6" id="KW-0547">Nucleotide-binding</keyword>
<evidence type="ECO:0000256" key="1">
    <source>
        <dbReference type="ARBA" id="ARBA00004686"/>
    </source>
</evidence>
<protein>
    <recommendedName>
        <fullName evidence="4">Phosphoribosylformylglycinamidine cyclo-ligase</fullName>
        <ecNumber evidence="3">6.3.3.1</ecNumber>
    </recommendedName>
    <alternativeName>
        <fullName evidence="9">AIR synthase</fullName>
    </alternativeName>
    <alternativeName>
        <fullName evidence="10">AIRS</fullName>
    </alternativeName>
    <alternativeName>
        <fullName evidence="8">Phosphoribosyl-aminoimidazole synthetase</fullName>
    </alternativeName>
</protein>
<dbReference type="GO" id="GO:0006189">
    <property type="term" value="P:'de novo' IMP biosynthetic process"/>
    <property type="evidence" value="ECO:0007669"/>
    <property type="project" value="InterPro"/>
</dbReference>
<dbReference type="PANTHER" id="PTHR10520">
    <property type="entry name" value="TRIFUNCTIONAL PURINE BIOSYNTHETIC PROTEIN ADENOSINE-3-RELATED"/>
    <property type="match status" value="1"/>
</dbReference>
<comment type="similarity">
    <text evidence="2">Belongs to the AIR synthase family.</text>
</comment>